<evidence type="ECO:0000259" key="1">
    <source>
        <dbReference type="PROSITE" id="PS51087"/>
    </source>
</evidence>
<dbReference type="EMBL" id="BMXG01000012">
    <property type="protein sequence ID" value="GHC04394.1"/>
    <property type="molecule type" value="Genomic_DNA"/>
</dbReference>
<accession>A0A8J3DIE4</accession>
<dbReference type="RefSeq" id="WP_189514936.1">
    <property type="nucleotide sequence ID" value="NZ_BMXG01000012.1"/>
</dbReference>
<dbReference type="GO" id="GO:0070987">
    <property type="term" value="P:error-free translesion synthesis"/>
    <property type="evidence" value="ECO:0007669"/>
    <property type="project" value="TreeGrafter"/>
</dbReference>
<dbReference type="SUPFAM" id="SSF110069">
    <property type="entry name" value="ApaG-like"/>
    <property type="match status" value="1"/>
</dbReference>
<comment type="caution">
    <text evidence="2">The sequence shown here is derived from an EMBL/GenBank/DDBJ whole genome shotgun (WGS) entry which is preliminary data.</text>
</comment>
<dbReference type="PANTHER" id="PTHR14289:SF16">
    <property type="entry name" value="POLYMERASE DELTA-INTERACTING PROTEIN 2"/>
    <property type="match status" value="1"/>
</dbReference>
<dbReference type="AlphaFoldDB" id="A0A8J3DIE4"/>
<reference evidence="2" key="2">
    <citation type="submission" date="2020-09" db="EMBL/GenBank/DDBJ databases">
        <authorList>
            <person name="Sun Q."/>
            <person name="Kim S."/>
        </authorList>
    </citation>
    <scope>NUCLEOTIDE SEQUENCE</scope>
    <source>
        <strain evidence="2">KCTC 12870</strain>
    </source>
</reference>
<dbReference type="Gene3D" id="2.60.40.1470">
    <property type="entry name" value="ApaG domain"/>
    <property type="match status" value="1"/>
</dbReference>
<dbReference type="InterPro" id="IPR036767">
    <property type="entry name" value="ApaG_sf"/>
</dbReference>
<feature type="domain" description="ApaG" evidence="1">
    <location>
        <begin position="10"/>
        <end position="134"/>
    </location>
</feature>
<protein>
    <recommendedName>
        <fullName evidence="1">ApaG domain-containing protein</fullName>
    </recommendedName>
</protein>
<evidence type="ECO:0000313" key="2">
    <source>
        <dbReference type="EMBL" id="GHC04394.1"/>
    </source>
</evidence>
<keyword evidence="3" id="KW-1185">Reference proteome</keyword>
<reference evidence="2" key="1">
    <citation type="journal article" date="2014" name="Int. J. Syst. Evol. Microbiol.">
        <title>Complete genome sequence of Corynebacterium casei LMG S-19264T (=DSM 44701T), isolated from a smear-ripened cheese.</title>
        <authorList>
            <consortium name="US DOE Joint Genome Institute (JGI-PGF)"/>
            <person name="Walter F."/>
            <person name="Albersmeier A."/>
            <person name="Kalinowski J."/>
            <person name="Ruckert C."/>
        </authorList>
    </citation>
    <scope>NUCLEOTIDE SEQUENCE</scope>
    <source>
        <strain evidence="2">KCTC 12870</strain>
    </source>
</reference>
<gene>
    <name evidence="2" type="ORF">GCM10007047_21400</name>
</gene>
<proteinExistence type="predicted"/>
<dbReference type="InterPro" id="IPR007474">
    <property type="entry name" value="ApaG_domain"/>
</dbReference>
<evidence type="ECO:0000313" key="3">
    <source>
        <dbReference type="Proteomes" id="UP000642829"/>
    </source>
</evidence>
<dbReference type="PROSITE" id="PS51087">
    <property type="entry name" value="APAG"/>
    <property type="match status" value="1"/>
</dbReference>
<sequence length="134" mass="15150">MPDSQPQKAAVELPGLRVLVDKVIYQQIEDPSDERAYAFIYFITIENLSDRTVTLLGRKWIIDHEDGSKLVVEGDKIIQQTPRLEPGESFSYNSYHVSSQDATAEGAFHGLDEQGGAIFTRIPRFTMNIPHEEN</sequence>
<name>A0A8J3DIE4_9BACT</name>
<dbReference type="Proteomes" id="UP000642829">
    <property type="component" value="Unassembled WGS sequence"/>
</dbReference>
<dbReference type="PANTHER" id="PTHR14289">
    <property type="entry name" value="F-BOX ONLY PROTEIN 3"/>
    <property type="match status" value="1"/>
</dbReference>
<dbReference type="Pfam" id="PF04379">
    <property type="entry name" value="DUF525"/>
    <property type="match status" value="1"/>
</dbReference>
<organism evidence="2 3">
    <name type="scientific">Cerasicoccus arenae</name>
    <dbReference type="NCBI Taxonomy" id="424488"/>
    <lineage>
        <taxon>Bacteria</taxon>
        <taxon>Pseudomonadati</taxon>
        <taxon>Verrucomicrobiota</taxon>
        <taxon>Opitutia</taxon>
        <taxon>Puniceicoccales</taxon>
        <taxon>Cerasicoccaceae</taxon>
        <taxon>Cerasicoccus</taxon>
    </lineage>
</organism>